<gene>
    <name evidence="2" type="ORF">DFH08DRAFT_484609</name>
</gene>
<protein>
    <submittedName>
        <fullName evidence="2">Uncharacterized protein</fullName>
    </submittedName>
</protein>
<reference evidence="2" key="1">
    <citation type="submission" date="2023-03" db="EMBL/GenBank/DDBJ databases">
        <title>Massive genome expansion in bonnet fungi (Mycena s.s.) driven by repeated elements and novel gene families across ecological guilds.</title>
        <authorList>
            <consortium name="Lawrence Berkeley National Laboratory"/>
            <person name="Harder C.B."/>
            <person name="Miyauchi S."/>
            <person name="Viragh M."/>
            <person name="Kuo A."/>
            <person name="Thoen E."/>
            <person name="Andreopoulos B."/>
            <person name="Lu D."/>
            <person name="Skrede I."/>
            <person name="Drula E."/>
            <person name="Henrissat B."/>
            <person name="Morin E."/>
            <person name="Kohler A."/>
            <person name="Barry K."/>
            <person name="LaButti K."/>
            <person name="Morin E."/>
            <person name="Salamov A."/>
            <person name="Lipzen A."/>
            <person name="Mereny Z."/>
            <person name="Hegedus B."/>
            <person name="Baldrian P."/>
            <person name="Stursova M."/>
            <person name="Weitz H."/>
            <person name="Taylor A."/>
            <person name="Grigoriev I.V."/>
            <person name="Nagy L.G."/>
            <person name="Martin F."/>
            <person name="Kauserud H."/>
        </authorList>
    </citation>
    <scope>NUCLEOTIDE SEQUENCE</scope>
    <source>
        <strain evidence="2">CBHHK002</strain>
    </source>
</reference>
<feature type="compositionally biased region" description="Low complexity" evidence="1">
    <location>
        <begin position="98"/>
        <end position="114"/>
    </location>
</feature>
<name>A0AAD6Z6G8_9AGAR</name>
<feature type="region of interest" description="Disordered" evidence="1">
    <location>
        <begin position="152"/>
        <end position="222"/>
    </location>
</feature>
<dbReference type="EMBL" id="JARIHO010000080">
    <property type="protein sequence ID" value="KAJ7310040.1"/>
    <property type="molecule type" value="Genomic_DNA"/>
</dbReference>
<comment type="caution">
    <text evidence="2">The sequence shown here is derived from an EMBL/GenBank/DDBJ whole genome shotgun (WGS) entry which is preliminary data.</text>
</comment>
<feature type="region of interest" description="Disordered" evidence="1">
    <location>
        <begin position="45"/>
        <end position="134"/>
    </location>
</feature>
<keyword evidence="3" id="KW-1185">Reference proteome</keyword>
<dbReference type="AlphaFoldDB" id="A0AAD6Z6G8"/>
<accession>A0AAD6Z6G8</accession>
<dbReference type="Proteomes" id="UP001218218">
    <property type="component" value="Unassembled WGS sequence"/>
</dbReference>
<evidence type="ECO:0000313" key="2">
    <source>
        <dbReference type="EMBL" id="KAJ7310040.1"/>
    </source>
</evidence>
<feature type="compositionally biased region" description="Basic residues" evidence="1">
    <location>
        <begin position="167"/>
        <end position="177"/>
    </location>
</feature>
<evidence type="ECO:0000256" key="1">
    <source>
        <dbReference type="SAM" id="MobiDB-lite"/>
    </source>
</evidence>
<feature type="compositionally biased region" description="Gly residues" evidence="1">
    <location>
        <begin position="68"/>
        <end position="79"/>
    </location>
</feature>
<sequence length="222" mass="24208">MRMRSVERVLAPTPALRHVALPRVVRSSGWEWRKQQVSGVLVAEEEAEAGAQQPTPRGRAGRTRLPGRGIGLGRAGGRGPRAAYRHRARTRVRRPRAARLSAGAPAAAIASPTPTRRDQRTKTTRPSYAPCPAHTEPRAEIDERHRVGGVKTVTNEEGGRRVEKVGKRPAKLQRRTTPRWIDLSLSSASAHPRPCPPSGQPHIEKASSPPPARGSPQLTLNL</sequence>
<feature type="compositionally biased region" description="Basic residues" evidence="1">
    <location>
        <begin position="83"/>
        <end position="97"/>
    </location>
</feature>
<proteinExistence type="predicted"/>
<feature type="compositionally biased region" description="Basic and acidic residues" evidence="1">
    <location>
        <begin position="157"/>
        <end position="166"/>
    </location>
</feature>
<organism evidence="2 3">
    <name type="scientific">Mycena albidolilacea</name>
    <dbReference type="NCBI Taxonomy" id="1033008"/>
    <lineage>
        <taxon>Eukaryota</taxon>
        <taxon>Fungi</taxon>
        <taxon>Dikarya</taxon>
        <taxon>Basidiomycota</taxon>
        <taxon>Agaricomycotina</taxon>
        <taxon>Agaricomycetes</taxon>
        <taxon>Agaricomycetidae</taxon>
        <taxon>Agaricales</taxon>
        <taxon>Marasmiineae</taxon>
        <taxon>Mycenaceae</taxon>
        <taxon>Mycena</taxon>
    </lineage>
</organism>
<evidence type="ECO:0000313" key="3">
    <source>
        <dbReference type="Proteomes" id="UP001218218"/>
    </source>
</evidence>